<dbReference type="OrthoDB" id="6305173at2"/>
<dbReference type="GO" id="GO:0016539">
    <property type="term" value="P:intein-mediated protein splicing"/>
    <property type="evidence" value="ECO:0007669"/>
    <property type="project" value="InterPro"/>
</dbReference>
<accession>A0A074JTV1</accession>
<feature type="region of interest" description="Disordered" evidence="3">
    <location>
        <begin position="233"/>
        <end position="285"/>
    </location>
</feature>
<dbReference type="GO" id="GO:0005576">
    <property type="term" value="C:extracellular region"/>
    <property type="evidence" value="ECO:0007669"/>
    <property type="project" value="UniProtKB-SubCell"/>
</dbReference>
<dbReference type="Proteomes" id="UP000027471">
    <property type="component" value="Unassembled WGS sequence"/>
</dbReference>
<evidence type="ECO:0000313" key="6">
    <source>
        <dbReference type="Proteomes" id="UP000027471"/>
    </source>
</evidence>
<dbReference type="SUPFAM" id="SSF51120">
    <property type="entry name" value="beta-Roll"/>
    <property type="match status" value="2"/>
</dbReference>
<dbReference type="Pfam" id="PF00353">
    <property type="entry name" value="HemolysinCabind"/>
    <property type="match status" value="5"/>
</dbReference>
<dbReference type="EMBL" id="AUNB01000030">
    <property type="protein sequence ID" value="KEO59048.1"/>
    <property type="molecule type" value="Genomic_DNA"/>
</dbReference>
<evidence type="ECO:0000256" key="1">
    <source>
        <dbReference type="ARBA" id="ARBA00004613"/>
    </source>
</evidence>
<dbReference type="Gene3D" id="2.170.16.10">
    <property type="entry name" value="Hedgehog/Intein (Hint) domain"/>
    <property type="match status" value="1"/>
</dbReference>
<dbReference type="InterPro" id="IPR050557">
    <property type="entry name" value="RTX_toxin/Mannuronan_C5-epim"/>
</dbReference>
<dbReference type="PROSITE" id="PS00330">
    <property type="entry name" value="HEMOLYSIN_CALCIUM"/>
    <property type="match status" value="6"/>
</dbReference>
<dbReference type="eggNOG" id="COG2931">
    <property type="taxonomic scope" value="Bacteria"/>
</dbReference>
<dbReference type="InterPro" id="IPR018511">
    <property type="entry name" value="Hemolysin-typ_Ca-bd_CS"/>
</dbReference>
<dbReference type="InterPro" id="IPR036844">
    <property type="entry name" value="Hint_dom_sf"/>
</dbReference>
<feature type="region of interest" description="Disordered" evidence="3">
    <location>
        <begin position="390"/>
        <end position="439"/>
    </location>
</feature>
<feature type="domain" description="Hedgehog/Intein (Hint)" evidence="4">
    <location>
        <begin position="510"/>
        <end position="656"/>
    </location>
</feature>
<dbReference type="SUPFAM" id="SSF51294">
    <property type="entry name" value="Hedgehog/intein (Hint) domain"/>
    <property type="match status" value="1"/>
</dbReference>
<reference evidence="5 6" key="1">
    <citation type="journal article" date="2015" name="Antonie Van Leeuwenhoek">
        <title>Thioclava indica sp. nov., isolated from surface seawater of the Indian Ocean.</title>
        <authorList>
            <person name="Liu Y."/>
            <person name="Lai Q."/>
            <person name="Du J."/>
            <person name="Xu H."/>
            <person name="Jiang L."/>
            <person name="Shao Z."/>
        </authorList>
    </citation>
    <scope>NUCLEOTIDE SEQUENCE [LARGE SCALE GENOMIC DNA]</scope>
    <source>
        <strain evidence="5 6">DT23-4</strain>
    </source>
</reference>
<dbReference type="GO" id="GO:0005509">
    <property type="term" value="F:calcium ion binding"/>
    <property type="evidence" value="ECO:0007669"/>
    <property type="project" value="InterPro"/>
</dbReference>
<gene>
    <name evidence="5" type="ORF">DT23_15740</name>
</gene>
<dbReference type="PROSITE" id="PS50817">
    <property type="entry name" value="INTEIN_N_TER"/>
    <property type="match status" value="1"/>
</dbReference>
<organism evidence="5 6">
    <name type="scientific">Thioclava indica</name>
    <dbReference type="NCBI Taxonomy" id="1353528"/>
    <lineage>
        <taxon>Bacteria</taxon>
        <taxon>Pseudomonadati</taxon>
        <taxon>Pseudomonadota</taxon>
        <taxon>Alphaproteobacteria</taxon>
        <taxon>Rhodobacterales</taxon>
        <taxon>Paracoccaceae</taxon>
        <taxon>Thioclava</taxon>
    </lineage>
</organism>
<evidence type="ECO:0000256" key="2">
    <source>
        <dbReference type="ARBA" id="ARBA00022525"/>
    </source>
</evidence>
<evidence type="ECO:0000259" key="4">
    <source>
        <dbReference type="Pfam" id="PF13403"/>
    </source>
</evidence>
<evidence type="ECO:0000256" key="3">
    <source>
        <dbReference type="SAM" id="MobiDB-lite"/>
    </source>
</evidence>
<feature type="compositionally biased region" description="Gly residues" evidence="3">
    <location>
        <begin position="417"/>
        <end position="430"/>
    </location>
</feature>
<dbReference type="PANTHER" id="PTHR38340:SF1">
    <property type="entry name" value="S-LAYER PROTEIN"/>
    <property type="match status" value="1"/>
</dbReference>
<keyword evidence="6" id="KW-1185">Reference proteome</keyword>
<comment type="caution">
    <text evidence="5">The sequence shown here is derived from an EMBL/GenBank/DDBJ whole genome shotgun (WGS) entry which is preliminary data.</text>
</comment>
<dbReference type="STRING" id="1353528.DT23_15740"/>
<dbReference type="InterPro" id="IPR006141">
    <property type="entry name" value="Intein_N"/>
</dbReference>
<feature type="region of interest" description="Disordered" evidence="3">
    <location>
        <begin position="188"/>
        <end position="207"/>
    </location>
</feature>
<protein>
    <recommendedName>
        <fullName evidence="4">Hedgehog/Intein (Hint) domain-containing protein</fullName>
    </recommendedName>
</protein>
<dbReference type="InterPro" id="IPR011049">
    <property type="entry name" value="Serralysin-like_metalloprot_C"/>
</dbReference>
<name>A0A074JTV1_9RHOB</name>
<dbReference type="Pfam" id="PF13403">
    <property type="entry name" value="Hint_2"/>
    <property type="match status" value="1"/>
</dbReference>
<dbReference type="InterPro" id="IPR028992">
    <property type="entry name" value="Hedgehog/Intein_dom"/>
</dbReference>
<dbReference type="InterPro" id="IPR001343">
    <property type="entry name" value="Hemolysn_Ca-bd"/>
</dbReference>
<evidence type="ECO:0000313" key="5">
    <source>
        <dbReference type="EMBL" id="KEO59048.1"/>
    </source>
</evidence>
<dbReference type="PRINTS" id="PR00313">
    <property type="entry name" value="CABNDNGRPT"/>
</dbReference>
<feature type="compositionally biased region" description="Low complexity" evidence="3">
    <location>
        <begin position="403"/>
        <end position="416"/>
    </location>
</feature>
<dbReference type="Gene3D" id="2.150.10.10">
    <property type="entry name" value="Serralysin-like metalloprotease, C-terminal"/>
    <property type="match status" value="3"/>
</dbReference>
<comment type="subcellular location">
    <subcellularLocation>
        <location evidence="1">Secreted</location>
    </subcellularLocation>
</comment>
<proteinExistence type="predicted"/>
<dbReference type="AlphaFoldDB" id="A0A074JTV1"/>
<dbReference type="PANTHER" id="PTHR38340">
    <property type="entry name" value="S-LAYER PROTEIN"/>
    <property type="match status" value="1"/>
</dbReference>
<dbReference type="RefSeq" id="WP_038131187.1">
    <property type="nucleotide sequence ID" value="NZ_AUNB01000030.1"/>
</dbReference>
<sequence>MATTFNWIYLGSSSTMLDPTEGNSSMEDYNAFQNVYAGTATSPLFERITSATTIDNGGTSGALDTDNNNSNDQIITDIGNGTETLTYDGLVVYNATLTYVDGTTAPVTAVVVQTTDGKVFLAPELEANADTTAYEAKPIQSISLGTAQSYTNTNLAADRFQTGWDDGYIDGTSGNDLIDSSYVEPIADGSDKVDNNDAGLAGSSGDDDYIRAGAGNDTVLAGLGNDTVMAGTGNDSVDGGAGNDSISGEDGNDTLIGGAGNDTLDGGPGDDSLDGGTGDDSLMGGAGLDTLHGGAGSDVLSGGAGMDYADYTDSGAGVNIDLGAGTASGGDAAGDTLSGVDGLYGSAYGDTLVGYDGSSNDPTDGYTNVFYGNAGDDYLDGAGGDDSLYGGADDDTVLGGDGNDLVDGGSGNDSLDGGAGDDTLTGGGGADTLSGGDDQDLFVNLTDGDVIDGGEGGNDADTLDLSDWGKDLTNITFDPANPENGSVEFLDTSGNVIGTMTFSNIERVIPCFTPGTRIATHNGERLVEELVVGDRVLTRDNGYQEIRWIGTRHLTANELRETPAFYPVAIAPGALGPDMPLRAMKVSPQHRLLLNGPRAELLCGEPEALAAARHLDGLPGIAIDDSAQEVTYIHLMFDQHEIVFSDGLWSESFQPGVATLRDMEIGVRDELLALFPELATGLHAYPAARPSLKRHEARLMLVA</sequence>
<keyword evidence="2" id="KW-0964">Secreted</keyword>